<keyword evidence="4" id="KW-1185">Reference proteome</keyword>
<sequence length="78" mass="8594">MTKNTSISLGAPYLEFIDRQIAKGRFATASEAVRAGLRLLEEQEIALEKLRAAIDEGYSSGAPEPFDVEDFLTEMNAE</sequence>
<dbReference type="InterPro" id="IPR010985">
    <property type="entry name" value="Ribbon_hlx_hlx"/>
</dbReference>
<dbReference type="AlphaFoldDB" id="A0A1X7PH72"/>
<dbReference type="CDD" id="cd22231">
    <property type="entry name" value="RHH_NikR_HicB-like"/>
    <property type="match status" value="1"/>
</dbReference>
<dbReference type="PANTHER" id="PTHR36582:SF2">
    <property type="entry name" value="ANTITOXIN PARD"/>
    <property type="match status" value="1"/>
</dbReference>
<evidence type="ECO:0000256" key="2">
    <source>
        <dbReference type="ARBA" id="ARBA00022649"/>
    </source>
</evidence>
<organism evidence="3 4">
    <name type="scientific">Mesorhizobium australicum</name>
    <dbReference type="NCBI Taxonomy" id="536018"/>
    <lineage>
        <taxon>Bacteria</taxon>
        <taxon>Pseudomonadati</taxon>
        <taxon>Pseudomonadota</taxon>
        <taxon>Alphaproteobacteria</taxon>
        <taxon>Hyphomicrobiales</taxon>
        <taxon>Phyllobacteriaceae</taxon>
        <taxon>Mesorhizobium</taxon>
    </lineage>
</organism>
<dbReference type="EMBL" id="FXBL01000004">
    <property type="protein sequence ID" value="SMH50687.1"/>
    <property type="molecule type" value="Genomic_DNA"/>
</dbReference>
<dbReference type="Gene3D" id="6.10.10.120">
    <property type="entry name" value="Antitoxin ParD1-like"/>
    <property type="match status" value="1"/>
</dbReference>
<dbReference type="Pfam" id="PF03693">
    <property type="entry name" value="ParD_antitoxin"/>
    <property type="match status" value="1"/>
</dbReference>
<dbReference type="OrthoDB" id="9815501at2"/>
<dbReference type="Proteomes" id="UP000193083">
    <property type="component" value="Unassembled WGS sequence"/>
</dbReference>
<name>A0A1X7PH72_9HYPH</name>
<keyword evidence="2" id="KW-1277">Toxin-antitoxin system</keyword>
<evidence type="ECO:0000313" key="4">
    <source>
        <dbReference type="Proteomes" id="UP000193083"/>
    </source>
</evidence>
<gene>
    <name evidence="3" type="ORF">SAMN02982922_4230</name>
</gene>
<dbReference type="InterPro" id="IPR038296">
    <property type="entry name" value="ParD_sf"/>
</dbReference>
<evidence type="ECO:0000256" key="1">
    <source>
        <dbReference type="ARBA" id="ARBA00008580"/>
    </source>
</evidence>
<evidence type="ECO:0000313" key="3">
    <source>
        <dbReference type="EMBL" id="SMH50687.1"/>
    </source>
</evidence>
<dbReference type="PANTHER" id="PTHR36582">
    <property type="entry name" value="ANTITOXIN PARD"/>
    <property type="match status" value="1"/>
</dbReference>
<reference evidence="3 4" key="1">
    <citation type="submission" date="2017-04" db="EMBL/GenBank/DDBJ databases">
        <authorList>
            <person name="Afonso C.L."/>
            <person name="Miller P.J."/>
            <person name="Scott M.A."/>
            <person name="Spackman E."/>
            <person name="Goraichik I."/>
            <person name="Dimitrov K.M."/>
            <person name="Suarez D.L."/>
            <person name="Swayne D.E."/>
        </authorList>
    </citation>
    <scope>NUCLEOTIDE SEQUENCE [LARGE SCALE GENOMIC DNA]</scope>
    <source>
        <strain evidence="3 4">B5P</strain>
    </source>
</reference>
<dbReference type="RefSeq" id="WP_085465942.1">
    <property type="nucleotide sequence ID" value="NZ_FXBL01000004.1"/>
</dbReference>
<comment type="similarity">
    <text evidence="1">Belongs to the ParD antitoxin family.</text>
</comment>
<protein>
    <submittedName>
        <fullName evidence="3">Antitoxin ParD1/3/4</fullName>
    </submittedName>
</protein>
<accession>A0A1X7PH72</accession>
<dbReference type="InterPro" id="IPR022789">
    <property type="entry name" value="ParD"/>
</dbReference>
<proteinExistence type="inferred from homology"/>
<dbReference type="GO" id="GO:0006355">
    <property type="term" value="P:regulation of DNA-templated transcription"/>
    <property type="evidence" value="ECO:0007669"/>
    <property type="project" value="InterPro"/>
</dbReference>
<dbReference type="SUPFAM" id="SSF47598">
    <property type="entry name" value="Ribbon-helix-helix"/>
    <property type="match status" value="1"/>
</dbReference>
<dbReference type="NCBIfam" id="TIGR02606">
    <property type="entry name" value="antidote_CC2985"/>
    <property type="match status" value="1"/>
</dbReference>